<keyword evidence="3" id="KW-1185">Reference proteome</keyword>
<keyword evidence="1" id="KW-0175">Coiled coil</keyword>
<proteinExistence type="predicted"/>
<comment type="caution">
    <text evidence="2">The sequence shown here is derived from an EMBL/GenBank/DDBJ whole genome shotgun (WGS) entry which is preliminary data.</text>
</comment>
<dbReference type="Proteomes" id="UP001370100">
    <property type="component" value="Unassembled WGS sequence"/>
</dbReference>
<protein>
    <recommendedName>
        <fullName evidence="4">PE family protein</fullName>
    </recommendedName>
</protein>
<reference evidence="2 3" key="1">
    <citation type="submission" date="2024-03" db="EMBL/GenBank/DDBJ databases">
        <title>Actinomycetospora sp. OC33-EN06, a novel actinomycete isolated from wild orchid (Aerides multiflora).</title>
        <authorList>
            <person name="Suriyachadkun C."/>
        </authorList>
    </citation>
    <scope>NUCLEOTIDE SEQUENCE [LARGE SCALE GENOMIC DNA]</scope>
    <source>
        <strain evidence="2 3">OC33-EN06</strain>
    </source>
</reference>
<accession>A0ABU8N8X9</accession>
<dbReference type="EMBL" id="JBBEGL010000005">
    <property type="protein sequence ID" value="MEJ2888801.1"/>
    <property type="molecule type" value="Genomic_DNA"/>
</dbReference>
<gene>
    <name evidence="2" type="ORF">WCD41_20245</name>
</gene>
<sequence>MTQPVPVGGGRFEVDMSRAPEAIRELEQARSELRSIRDDALSLSNVVAPTLDRVTQDAARVLSRKASGEPGSFMEALDSGIAEVTRMIEALRAGFARYRESDEQVRASLARES</sequence>
<feature type="coiled-coil region" evidence="1">
    <location>
        <begin position="19"/>
        <end position="46"/>
    </location>
</feature>
<organism evidence="2 3">
    <name type="scientific">Actinomycetospora aeridis</name>
    <dbReference type="NCBI Taxonomy" id="3129231"/>
    <lineage>
        <taxon>Bacteria</taxon>
        <taxon>Bacillati</taxon>
        <taxon>Actinomycetota</taxon>
        <taxon>Actinomycetes</taxon>
        <taxon>Pseudonocardiales</taxon>
        <taxon>Pseudonocardiaceae</taxon>
        <taxon>Actinomycetospora</taxon>
    </lineage>
</organism>
<name>A0ABU8N8X9_9PSEU</name>
<evidence type="ECO:0000313" key="3">
    <source>
        <dbReference type="Proteomes" id="UP001370100"/>
    </source>
</evidence>
<dbReference type="RefSeq" id="WP_337715687.1">
    <property type="nucleotide sequence ID" value="NZ_JBBEGL010000005.1"/>
</dbReference>
<evidence type="ECO:0008006" key="4">
    <source>
        <dbReference type="Google" id="ProtNLM"/>
    </source>
</evidence>
<evidence type="ECO:0000256" key="1">
    <source>
        <dbReference type="SAM" id="Coils"/>
    </source>
</evidence>
<evidence type="ECO:0000313" key="2">
    <source>
        <dbReference type="EMBL" id="MEJ2888801.1"/>
    </source>
</evidence>